<evidence type="ECO:0000256" key="6">
    <source>
        <dbReference type="ARBA" id="ARBA00023065"/>
    </source>
</evidence>
<dbReference type="PROSITE" id="PS50928">
    <property type="entry name" value="ABC_TM1"/>
    <property type="match status" value="1"/>
</dbReference>
<evidence type="ECO:0000313" key="10">
    <source>
        <dbReference type="EMBL" id="GAL94492.1"/>
    </source>
</evidence>
<dbReference type="CDD" id="cd06261">
    <property type="entry name" value="TM_PBP2"/>
    <property type="match status" value="1"/>
</dbReference>
<feature type="transmembrane region" description="Helical" evidence="8">
    <location>
        <begin position="81"/>
        <end position="106"/>
    </location>
</feature>
<keyword evidence="2 8" id="KW-0813">Transport</keyword>
<name>A0A0A1VXG8_MICAE</name>
<dbReference type="SUPFAM" id="SSF161098">
    <property type="entry name" value="MetI-like"/>
    <property type="match status" value="1"/>
</dbReference>
<evidence type="ECO:0000256" key="8">
    <source>
        <dbReference type="RuleBase" id="RU363032"/>
    </source>
</evidence>
<feature type="transmembrane region" description="Helical" evidence="8">
    <location>
        <begin position="26"/>
        <end position="49"/>
    </location>
</feature>
<feature type="transmembrane region" description="Helical" evidence="8">
    <location>
        <begin position="143"/>
        <end position="162"/>
    </location>
</feature>
<comment type="caution">
    <text evidence="10">The sequence shown here is derived from an EMBL/GenBank/DDBJ whole genome shotgun (WGS) entry which is preliminary data.</text>
</comment>
<feature type="transmembrane region" description="Helical" evidence="8">
    <location>
        <begin position="118"/>
        <end position="137"/>
    </location>
</feature>
<sequence>MTTTPKTLPQSTFWRITEDIPESLKWTLMVSSIIVPLIFWLLISSFAGIESVFLPSPLAVIQALGKLAEQGFLIQDTITSFLRVVGGFFLGGLFAILLGILMGTFPSIRSLMEPIIGVVRYMPAPAFIPLLVIYLGIGETSKIMLIFIGTIFFNTLMIMDAVKFIPRELIEVTYTLGGTRKQVLFKVITPYIIPNIIDTFRVNMAAAWNLVVVAELVAADNGLGKRILLAQKFLRTDEIFACLIVLGIIGFALDLSFRLLLHWTCKWSITR</sequence>
<dbReference type="GO" id="GO:0006811">
    <property type="term" value="P:monoatomic ion transport"/>
    <property type="evidence" value="ECO:0007669"/>
    <property type="project" value="UniProtKB-KW"/>
</dbReference>
<proteinExistence type="inferred from homology"/>
<dbReference type="FunFam" id="1.10.3720.10:FF:000003">
    <property type="entry name" value="Aliphatic sulfonate ABC transporter permease"/>
    <property type="match status" value="1"/>
</dbReference>
<evidence type="ECO:0000256" key="3">
    <source>
        <dbReference type="ARBA" id="ARBA00022475"/>
    </source>
</evidence>
<dbReference type="InterPro" id="IPR035906">
    <property type="entry name" value="MetI-like_sf"/>
</dbReference>
<evidence type="ECO:0000256" key="4">
    <source>
        <dbReference type="ARBA" id="ARBA00022692"/>
    </source>
</evidence>
<keyword evidence="3" id="KW-1003">Cell membrane</keyword>
<dbReference type="Gene3D" id="1.10.3720.10">
    <property type="entry name" value="MetI-like"/>
    <property type="match status" value="1"/>
</dbReference>
<evidence type="ECO:0000256" key="1">
    <source>
        <dbReference type="ARBA" id="ARBA00004429"/>
    </source>
</evidence>
<keyword evidence="4 8" id="KW-0812">Transmembrane</keyword>
<organism evidence="10 11">
    <name type="scientific">Microcystis aeruginosa NIES-44</name>
    <dbReference type="NCBI Taxonomy" id="449439"/>
    <lineage>
        <taxon>Bacteria</taxon>
        <taxon>Bacillati</taxon>
        <taxon>Cyanobacteriota</taxon>
        <taxon>Cyanophyceae</taxon>
        <taxon>Oscillatoriophycideae</taxon>
        <taxon>Chroococcales</taxon>
        <taxon>Microcystaceae</taxon>
        <taxon>Microcystis</taxon>
    </lineage>
</organism>
<dbReference type="InterPro" id="IPR000515">
    <property type="entry name" value="MetI-like"/>
</dbReference>
<feature type="transmembrane region" description="Helical" evidence="8">
    <location>
        <begin position="239"/>
        <end position="261"/>
    </location>
</feature>
<dbReference type="AlphaFoldDB" id="A0A0A1VXG8"/>
<dbReference type="GO" id="GO:0005886">
    <property type="term" value="C:plasma membrane"/>
    <property type="evidence" value="ECO:0007669"/>
    <property type="project" value="UniProtKB-SubCell"/>
</dbReference>
<dbReference type="GO" id="GO:0042918">
    <property type="term" value="P:alkanesulfonate transmembrane transport"/>
    <property type="evidence" value="ECO:0007669"/>
    <property type="project" value="UniProtKB-ARBA"/>
</dbReference>
<dbReference type="Pfam" id="PF00528">
    <property type="entry name" value="BPD_transp_1"/>
    <property type="match status" value="1"/>
</dbReference>
<dbReference type="RefSeq" id="WP_045360567.1">
    <property type="nucleotide sequence ID" value="NZ_BBPA01000057.1"/>
</dbReference>
<evidence type="ECO:0000256" key="2">
    <source>
        <dbReference type="ARBA" id="ARBA00022448"/>
    </source>
</evidence>
<evidence type="ECO:0000256" key="5">
    <source>
        <dbReference type="ARBA" id="ARBA00022989"/>
    </source>
</evidence>
<gene>
    <name evidence="10" type="ORF">N44_03072</name>
</gene>
<keyword evidence="5 8" id="KW-1133">Transmembrane helix</keyword>
<evidence type="ECO:0000313" key="11">
    <source>
        <dbReference type="Proteomes" id="UP000030321"/>
    </source>
</evidence>
<dbReference type="PANTHER" id="PTHR30151">
    <property type="entry name" value="ALKANE SULFONATE ABC TRANSPORTER-RELATED, MEMBRANE SUBUNIT"/>
    <property type="match status" value="1"/>
</dbReference>
<comment type="subcellular location">
    <subcellularLocation>
        <location evidence="1">Cell inner membrane</location>
        <topology evidence="1">Multi-pass membrane protein</topology>
    </subcellularLocation>
    <subcellularLocation>
        <location evidence="8">Cell membrane</location>
        <topology evidence="8">Multi-pass membrane protein</topology>
    </subcellularLocation>
</comment>
<reference evidence="11" key="1">
    <citation type="journal article" date="2015" name="Genome">
        <title>Whole Genome Sequence of the Non-Microcystin-Producing Microcystis aeruginosa Strain NIES-44.</title>
        <authorList>
            <person name="Okano K."/>
            <person name="Miyata N."/>
            <person name="Ozaki Y."/>
        </authorList>
    </citation>
    <scope>NUCLEOTIDE SEQUENCE [LARGE SCALE GENOMIC DNA]</scope>
    <source>
        <strain evidence="11">NIES-44</strain>
    </source>
</reference>
<dbReference type="EMBL" id="BBPA01000057">
    <property type="protein sequence ID" value="GAL94492.1"/>
    <property type="molecule type" value="Genomic_DNA"/>
</dbReference>
<keyword evidence="6" id="KW-0406">Ion transport</keyword>
<evidence type="ECO:0000259" key="9">
    <source>
        <dbReference type="PROSITE" id="PS50928"/>
    </source>
</evidence>
<protein>
    <submittedName>
        <fullName evidence="10">Urea carboxylase-related ABC transporter, permease protein</fullName>
    </submittedName>
</protein>
<feature type="domain" description="ABC transmembrane type-1" evidence="9">
    <location>
        <begin position="77"/>
        <end position="261"/>
    </location>
</feature>
<dbReference type="Proteomes" id="UP000030321">
    <property type="component" value="Unassembled WGS sequence"/>
</dbReference>
<evidence type="ECO:0000256" key="7">
    <source>
        <dbReference type="ARBA" id="ARBA00023136"/>
    </source>
</evidence>
<accession>A0A0A1VXG8</accession>
<comment type="similarity">
    <text evidence="8">Belongs to the binding-protein-dependent transport system permease family.</text>
</comment>
<dbReference type="PANTHER" id="PTHR30151:SF0">
    <property type="entry name" value="ABC TRANSPORTER PERMEASE PROTEIN MJ0413-RELATED"/>
    <property type="match status" value="1"/>
</dbReference>
<keyword evidence="7 8" id="KW-0472">Membrane</keyword>